<dbReference type="STRING" id="633440.SAMN05421869_104468"/>
<dbReference type="InterPro" id="IPR020476">
    <property type="entry name" value="Nudix_hydrolase"/>
</dbReference>
<dbReference type="SUPFAM" id="SSF55811">
    <property type="entry name" value="Nudix"/>
    <property type="match status" value="1"/>
</dbReference>
<feature type="domain" description="Nudix hydrolase" evidence="5">
    <location>
        <begin position="37"/>
        <end position="165"/>
    </location>
</feature>
<dbReference type="InterPro" id="IPR015797">
    <property type="entry name" value="NUDIX_hydrolase-like_dom_sf"/>
</dbReference>
<evidence type="ECO:0000259" key="5">
    <source>
        <dbReference type="PROSITE" id="PS51462"/>
    </source>
</evidence>
<dbReference type="PROSITE" id="PS00893">
    <property type="entry name" value="NUDIX_BOX"/>
    <property type="match status" value="1"/>
</dbReference>
<dbReference type="InterPro" id="IPR020084">
    <property type="entry name" value="NUDIX_hydrolase_CS"/>
</dbReference>
<keyword evidence="3 4" id="KW-0378">Hydrolase</keyword>
<keyword evidence="7" id="KW-1185">Reference proteome</keyword>
<dbReference type="PANTHER" id="PTHR43046:SF14">
    <property type="entry name" value="MUTT_NUDIX FAMILY PROTEIN"/>
    <property type="match status" value="1"/>
</dbReference>
<gene>
    <name evidence="6" type="ORF">SAMN05421869_104468</name>
</gene>
<dbReference type="OrthoDB" id="177518at2"/>
<comment type="cofactor">
    <cofactor evidence="1">
        <name>Mg(2+)</name>
        <dbReference type="ChEBI" id="CHEBI:18420"/>
    </cofactor>
</comment>
<dbReference type="GO" id="GO:0016787">
    <property type="term" value="F:hydrolase activity"/>
    <property type="evidence" value="ECO:0007669"/>
    <property type="project" value="UniProtKB-KW"/>
</dbReference>
<dbReference type="InterPro" id="IPR000086">
    <property type="entry name" value="NUDIX_hydrolase_dom"/>
</dbReference>
<evidence type="ECO:0000256" key="2">
    <source>
        <dbReference type="ARBA" id="ARBA00005582"/>
    </source>
</evidence>
<proteinExistence type="inferred from homology"/>
<dbReference type="Gene3D" id="3.90.79.10">
    <property type="entry name" value="Nucleoside Triphosphate Pyrophosphohydrolase"/>
    <property type="match status" value="1"/>
</dbReference>
<dbReference type="PROSITE" id="PS51462">
    <property type="entry name" value="NUDIX"/>
    <property type="match status" value="1"/>
</dbReference>
<dbReference type="Pfam" id="PF00293">
    <property type="entry name" value="NUDIX"/>
    <property type="match status" value="1"/>
</dbReference>
<comment type="similarity">
    <text evidence="2 4">Belongs to the Nudix hydrolase family.</text>
</comment>
<dbReference type="Proteomes" id="UP000199202">
    <property type="component" value="Unassembled WGS sequence"/>
</dbReference>
<evidence type="ECO:0000256" key="3">
    <source>
        <dbReference type="ARBA" id="ARBA00022801"/>
    </source>
</evidence>
<dbReference type="RefSeq" id="WP_090930922.1">
    <property type="nucleotide sequence ID" value="NZ_FNDJ01000004.1"/>
</dbReference>
<sequence>MRWTVNSERTLYHDRWVHLLAADVSAGEGRLDHRVIRSRDGASALALDRGRVLMMWRHRFITDSWGWELPGGGIETGEDPADAAARELEEETGWRAAAPLLPFIRLRPLPGLSTIRHHVFRVDSATYAGPPVDGFEAERIAWVPIRDLHDLIDRGDVSEGTTLAALLRLLTVPPQEGA</sequence>
<name>A0A1G8IFP2_9ACTN</name>
<organism evidence="6 7">
    <name type="scientific">Nonomuraea jiangxiensis</name>
    <dbReference type="NCBI Taxonomy" id="633440"/>
    <lineage>
        <taxon>Bacteria</taxon>
        <taxon>Bacillati</taxon>
        <taxon>Actinomycetota</taxon>
        <taxon>Actinomycetes</taxon>
        <taxon>Streptosporangiales</taxon>
        <taxon>Streptosporangiaceae</taxon>
        <taxon>Nonomuraea</taxon>
    </lineage>
</organism>
<reference evidence="6 7" key="1">
    <citation type="submission" date="2016-10" db="EMBL/GenBank/DDBJ databases">
        <authorList>
            <person name="de Groot N.N."/>
        </authorList>
    </citation>
    <scope>NUCLEOTIDE SEQUENCE [LARGE SCALE GENOMIC DNA]</scope>
    <source>
        <strain evidence="6 7">CGMCC 4.6533</strain>
    </source>
</reference>
<dbReference type="PRINTS" id="PR00502">
    <property type="entry name" value="NUDIXFAMILY"/>
</dbReference>
<evidence type="ECO:0000256" key="4">
    <source>
        <dbReference type="RuleBase" id="RU003476"/>
    </source>
</evidence>
<dbReference type="AlphaFoldDB" id="A0A1G8IFP2"/>
<protein>
    <submittedName>
        <fullName evidence="6">ADP-ribose pyrophosphatase YjhB, NUDIX family</fullName>
    </submittedName>
</protein>
<evidence type="ECO:0000256" key="1">
    <source>
        <dbReference type="ARBA" id="ARBA00001946"/>
    </source>
</evidence>
<dbReference type="EMBL" id="FNDJ01000004">
    <property type="protein sequence ID" value="SDI17360.1"/>
    <property type="molecule type" value="Genomic_DNA"/>
</dbReference>
<evidence type="ECO:0000313" key="6">
    <source>
        <dbReference type="EMBL" id="SDI17360.1"/>
    </source>
</evidence>
<dbReference type="PANTHER" id="PTHR43046">
    <property type="entry name" value="GDP-MANNOSE MANNOSYL HYDROLASE"/>
    <property type="match status" value="1"/>
</dbReference>
<accession>A0A1G8IFP2</accession>
<evidence type="ECO:0000313" key="7">
    <source>
        <dbReference type="Proteomes" id="UP000199202"/>
    </source>
</evidence>